<keyword evidence="3 8" id="KW-0547">Nucleotide-binding</keyword>
<evidence type="ECO:0000256" key="6">
    <source>
        <dbReference type="ARBA" id="ARBA00023128"/>
    </source>
</evidence>
<dbReference type="InterPro" id="IPR036784">
    <property type="entry name" value="AK/P_DHK_N_sf"/>
</dbReference>
<dbReference type="InterPro" id="IPR003594">
    <property type="entry name" value="HATPase_dom"/>
</dbReference>
<feature type="domain" description="Histidine kinase/HSP90-like ATPase" evidence="10">
    <location>
        <begin position="86"/>
        <end position="186"/>
    </location>
</feature>
<reference evidence="12 13" key="1">
    <citation type="journal article" date="2020" name="ISME J.">
        <title>Uncovering the hidden diversity of litter-decomposition mechanisms in mushroom-forming fungi.</title>
        <authorList>
            <person name="Floudas D."/>
            <person name="Bentzer J."/>
            <person name="Ahren D."/>
            <person name="Johansson T."/>
            <person name="Persson P."/>
            <person name="Tunlid A."/>
        </authorList>
    </citation>
    <scope>NUCLEOTIDE SEQUENCE [LARGE SCALE GENOMIC DNA]</scope>
    <source>
        <strain evidence="12 13">CBS 175.51</strain>
    </source>
</reference>
<feature type="region of interest" description="Disordered" evidence="9">
    <location>
        <begin position="958"/>
        <end position="981"/>
    </location>
</feature>
<dbReference type="GO" id="GO:0010906">
    <property type="term" value="P:regulation of glucose metabolic process"/>
    <property type="evidence" value="ECO:0007669"/>
    <property type="project" value="TreeGrafter"/>
</dbReference>
<evidence type="ECO:0000256" key="4">
    <source>
        <dbReference type="ARBA" id="ARBA00022777"/>
    </source>
</evidence>
<keyword evidence="2 8" id="KW-0808">Transferase</keyword>
<dbReference type="InterPro" id="IPR039028">
    <property type="entry name" value="BCKD/PDK"/>
</dbReference>
<keyword evidence="13" id="KW-1185">Reference proteome</keyword>
<feature type="compositionally biased region" description="Low complexity" evidence="9">
    <location>
        <begin position="958"/>
        <end position="970"/>
    </location>
</feature>
<dbReference type="GO" id="GO:0004740">
    <property type="term" value="F:pyruvate dehydrogenase (acetyl-transferring) kinase activity"/>
    <property type="evidence" value="ECO:0007669"/>
    <property type="project" value="UniProtKB-EC"/>
</dbReference>
<dbReference type="Pfam" id="PF02518">
    <property type="entry name" value="HATPase_c"/>
    <property type="match status" value="1"/>
</dbReference>
<comment type="caution">
    <text evidence="12">The sequence shown here is derived from an EMBL/GenBank/DDBJ whole genome shotgun (WGS) entry which is preliminary data.</text>
</comment>
<organism evidence="12 13">
    <name type="scientific">Ephemerocybe angulata</name>
    <dbReference type="NCBI Taxonomy" id="980116"/>
    <lineage>
        <taxon>Eukaryota</taxon>
        <taxon>Fungi</taxon>
        <taxon>Dikarya</taxon>
        <taxon>Basidiomycota</taxon>
        <taxon>Agaricomycotina</taxon>
        <taxon>Agaricomycetes</taxon>
        <taxon>Agaricomycetidae</taxon>
        <taxon>Agaricales</taxon>
        <taxon>Agaricineae</taxon>
        <taxon>Psathyrellaceae</taxon>
        <taxon>Ephemerocybe</taxon>
    </lineage>
</organism>
<evidence type="ECO:0000259" key="11">
    <source>
        <dbReference type="Pfam" id="PF10436"/>
    </source>
</evidence>
<gene>
    <name evidence="12" type="ORF">D9611_014035</name>
</gene>
<feature type="compositionally biased region" description="Basic and acidic residues" evidence="9">
    <location>
        <begin position="1165"/>
        <end position="1177"/>
    </location>
</feature>
<evidence type="ECO:0000313" key="13">
    <source>
        <dbReference type="Proteomes" id="UP000541558"/>
    </source>
</evidence>
<comment type="similarity">
    <text evidence="1 8">Belongs to the PDK/BCKDK protein kinase family.</text>
</comment>
<dbReference type="SUPFAM" id="SSF57850">
    <property type="entry name" value="RING/U-box"/>
    <property type="match status" value="1"/>
</dbReference>
<protein>
    <recommendedName>
        <fullName evidence="8">Protein-serine/threonine kinase</fullName>
        <ecNumber evidence="8">2.7.11.-</ecNumber>
    </recommendedName>
</protein>
<dbReference type="Gene3D" id="3.30.565.10">
    <property type="entry name" value="Histidine kinase-like ATPase, C-terminal domain"/>
    <property type="match status" value="1"/>
</dbReference>
<dbReference type="Gene3D" id="1.20.140.20">
    <property type="entry name" value="Alpha-ketoacid/pyruvate dehydrogenase kinase, N-terminal domain"/>
    <property type="match status" value="1"/>
</dbReference>
<feature type="domain" description="Branched-chain alpha-ketoacid dehydrogenase kinase/Pyruvate dehydrogenase kinase N-terminal" evidence="11">
    <location>
        <begin position="1"/>
        <end position="39"/>
    </location>
</feature>
<feature type="region of interest" description="Disordered" evidence="9">
    <location>
        <begin position="1051"/>
        <end position="1070"/>
    </location>
</feature>
<dbReference type="PANTHER" id="PTHR11947">
    <property type="entry name" value="PYRUVATE DEHYDROGENASE KINASE"/>
    <property type="match status" value="1"/>
</dbReference>
<evidence type="ECO:0000256" key="5">
    <source>
        <dbReference type="ARBA" id="ARBA00022840"/>
    </source>
</evidence>
<keyword evidence="5 8" id="KW-0067">ATP-binding</keyword>
<evidence type="ECO:0000256" key="1">
    <source>
        <dbReference type="ARBA" id="ARBA00006155"/>
    </source>
</evidence>
<evidence type="ECO:0000256" key="9">
    <source>
        <dbReference type="SAM" id="MobiDB-lite"/>
    </source>
</evidence>
<dbReference type="PANTHER" id="PTHR11947:SF3">
    <property type="entry name" value="[PYRUVATE DEHYDROGENASE (ACETYL-TRANSFERRING)] KINASE, MITOCHONDRIAL"/>
    <property type="match status" value="1"/>
</dbReference>
<dbReference type="OrthoDB" id="2122982at2759"/>
<dbReference type="InterPro" id="IPR018955">
    <property type="entry name" value="BCDHK/PDK_N"/>
</dbReference>
<dbReference type="EMBL" id="JAACJK010000234">
    <property type="protein sequence ID" value="KAF5309684.1"/>
    <property type="molecule type" value="Genomic_DNA"/>
</dbReference>
<evidence type="ECO:0000256" key="3">
    <source>
        <dbReference type="ARBA" id="ARBA00022741"/>
    </source>
</evidence>
<dbReference type="SUPFAM" id="SSF55874">
    <property type="entry name" value="ATPase domain of HSP90 chaperone/DNA topoisomerase II/histidine kinase"/>
    <property type="match status" value="1"/>
</dbReference>
<evidence type="ECO:0000256" key="8">
    <source>
        <dbReference type="RuleBase" id="RU366032"/>
    </source>
</evidence>
<dbReference type="Proteomes" id="UP000541558">
    <property type="component" value="Unassembled WGS sequence"/>
</dbReference>
<dbReference type="Pfam" id="PF10436">
    <property type="entry name" value="BCDHK_Adom3"/>
    <property type="match status" value="1"/>
</dbReference>
<dbReference type="InterPro" id="IPR036890">
    <property type="entry name" value="HATPase_C_sf"/>
</dbReference>
<proteinExistence type="inferred from homology"/>
<name>A0A8H5ARR1_9AGAR</name>
<comment type="catalytic activity">
    <reaction evidence="7">
        <text>L-seryl-[pyruvate dehydrogenase E1 alpha subunit] + ATP = O-phospho-L-seryl-[pyruvate dehydrogenase E1 alpha subunit] + ADP + H(+)</text>
        <dbReference type="Rhea" id="RHEA:23052"/>
        <dbReference type="Rhea" id="RHEA-COMP:13689"/>
        <dbReference type="Rhea" id="RHEA-COMP:13690"/>
        <dbReference type="ChEBI" id="CHEBI:15378"/>
        <dbReference type="ChEBI" id="CHEBI:29999"/>
        <dbReference type="ChEBI" id="CHEBI:30616"/>
        <dbReference type="ChEBI" id="CHEBI:83421"/>
        <dbReference type="ChEBI" id="CHEBI:456216"/>
        <dbReference type="EC" id="2.7.11.2"/>
    </reaction>
</comment>
<evidence type="ECO:0000259" key="10">
    <source>
        <dbReference type="Pfam" id="PF02518"/>
    </source>
</evidence>
<evidence type="ECO:0000256" key="2">
    <source>
        <dbReference type="ARBA" id="ARBA00022679"/>
    </source>
</evidence>
<keyword evidence="6 8" id="KW-0496">Mitochondrion</keyword>
<comment type="subcellular location">
    <subcellularLocation>
        <location evidence="8">Mitochondrion matrix</location>
    </subcellularLocation>
</comment>
<sequence>MQAWLDRFYMSRIGIRFLIGQHVALNTQQAHEDYVGIICTKANVHDIVQEAIENARFVCEEHYAMFKGPPVQLICPPSLTFAYVPGHLSHICFELLKNSLRAVVERYGVDHEDHFPPIKVIVVEGKEDITIKISDEGGGIARSAIPLIWTYMYTTMEQQSLEENFVSSDFKAPMAGFGYGLPLSRLSKKSTRYEAAMTSFLENSKTILHGLQFLSQLHPAIGVAVGAFGAVIKIELLRRDNNAKAMSVKIQMQNLMCALFQVRLLRTEQHDFTTSKRLADMMAIIAEEIKACGSDLNYYQEKKLVSRLIHANFFEQRLAGHIATFAERRSELELLLASYTAGRVHETAAIASRLEYKVDNLVHLLHRLDTPREKEASRFVEYNGGIAQCIDREDLLVELMDKTGDPVEGLDAASGEDLKSLRTQLTKELREDINEILTKNLENFDAMLRIQNNNLEHMSHLMENQTSQIMKISNDIAMAFPGMRKHVLLTDPILQKIWLEMGLRQSVKAKKFVLTFKDYHARLQPKSPMILATPNVQIVELPPSGDLESGFMKPINDSETISIGGDIERECVEDEWALNYIDVVHLDPIVEAIDDDFSGFISIHEANRFAISRPKTWSLLRWFAYWAAGWALSIEKYKKKILEIVQEIYTARLDALPCNRAYVGDYLDGVAFHTLDHMLRSTQPLIGELDSSDSKLAKLVSDFDDKQEARLLSNLKDLKYSLTGIDKVTLVTGSGRIERFAFPMIYLLLKHQLHIVRLASQYRLCSIEMSACSGSFLQILATLEARANKLEAIFRQKSRSIQDQFKKFSFGMFVPFQEKYETRSNTILEAHWGKSATFEDADAESEDKGEDGVAIPKVPKFTLTEEDKGALKMLAQPLDHDEDRPNCEVEQTIINDFTRSEDFDDNPGIAGTWTARLHRDRGLPLMQKDLMVMYLDDPGVGAEISGAAETFSGAAKLSGTLERGTSSSTGEGEEGKAAEEGPTIALDFKMVASGLIYHFKASPIGDHPYHWAGEWRFLDYEHDTGVRPFEMFRMPPEAFRYYHLLQNAVASDPEPPVEEPIVTSVSDDTGSNAVDAAVQESSSTAPPNTEEASITNTLVAEEEKTPSAGVVVDAEAPSGTAPDAEVSPSEDSSPADMERSLTEEDAPLVAEEASISDDTELPVTDDSKNTAPKSDEVKRNPKAYARWKFALGVVSFQVRQRLHSKSFYEERARERRRWINSSMKISHSEQTDNDWCEFLWLKQMVHPNTTSVWERAVAFYLDRKVAESVTSYAHCDYCGNQFCFTRHFCITCQLESLDNQIDICGQCLHKTEPVTTENFTHRPSHTIFKTTRRLLNMEKAHHVKQARIRSKRVKQIFRPSDGAHHHGGSKEAKKDLEIKCSSCEKDVHLPCWVCTVCPGDTFLCLDCETGTKHDPSHSLLRIFDSVETETQSGDPVEKYLSQAKTMLGEEMKTINSRMNAMVEHVDKIQKAVAIHYPNAAPQISQIASEEERVGASEGGGETELAHRLSNFEKDVNTRLSSLESMLLRVLEAVNK</sequence>
<evidence type="ECO:0000256" key="7">
    <source>
        <dbReference type="ARBA" id="ARBA00048201"/>
    </source>
</evidence>
<dbReference type="EC" id="2.7.11.-" evidence="8"/>
<accession>A0A8H5ARR1</accession>
<feature type="region of interest" description="Disordered" evidence="9">
    <location>
        <begin position="1103"/>
        <end position="1177"/>
    </location>
</feature>
<dbReference type="GO" id="GO:0005759">
    <property type="term" value="C:mitochondrial matrix"/>
    <property type="evidence" value="ECO:0007669"/>
    <property type="project" value="UniProtKB-SubCell"/>
</dbReference>
<dbReference type="GO" id="GO:0005524">
    <property type="term" value="F:ATP binding"/>
    <property type="evidence" value="ECO:0007669"/>
    <property type="project" value="UniProtKB-UniRule"/>
</dbReference>
<dbReference type="SUPFAM" id="SSF69012">
    <property type="entry name" value="alpha-ketoacid dehydrogenase kinase, N-terminal domain"/>
    <property type="match status" value="1"/>
</dbReference>
<evidence type="ECO:0000313" key="12">
    <source>
        <dbReference type="EMBL" id="KAF5309684.1"/>
    </source>
</evidence>
<keyword evidence="4 8" id="KW-0418">Kinase</keyword>